<dbReference type="OrthoDB" id="434253at2759"/>
<dbReference type="Proteomes" id="UP000800039">
    <property type="component" value="Unassembled WGS sequence"/>
</dbReference>
<reference evidence="3" key="1">
    <citation type="submission" date="2020-01" db="EMBL/GenBank/DDBJ databases">
        <authorList>
            <consortium name="DOE Joint Genome Institute"/>
            <person name="Haridas S."/>
            <person name="Albert R."/>
            <person name="Binder M."/>
            <person name="Bloem J."/>
            <person name="Labutti K."/>
            <person name="Salamov A."/>
            <person name="Andreopoulos B."/>
            <person name="Baker S.E."/>
            <person name="Barry K."/>
            <person name="Bills G."/>
            <person name="Bluhm B.H."/>
            <person name="Cannon C."/>
            <person name="Castanera R."/>
            <person name="Culley D.E."/>
            <person name="Daum C."/>
            <person name="Ezra D."/>
            <person name="Gonzalez J.B."/>
            <person name="Henrissat B."/>
            <person name="Kuo A."/>
            <person name="Liang C."/>
            <person name="Lipzen A."/>
            <person name="Lutzoni F."/>
            <person name="Magnuson J."/>
            <person name="Mondo S."/>
            <person name="Nolan M."/>
            <person name="Ohm R."/>
            <person name="Pangilinan J."/>
            <person name="Park H.-J."/>
            <person name="Ramirez L."/>
            <person name="Alfaro M."/>
            <person name="Sun H."/>
            <person name="Tritt A."/>
            <person name="Yoshinaga Y."/>
            <person name="Zwiers L.-H."/>
            <person name="Turgeon B.G."/>
            <person name="Goodwin S.B."/>
            <person name="Spatafora J.W."/>
            <person name="Crous P.W."/>
            <person name="Grigoriev I.V."/>
        </authorList>
    </citation>
    <scope>NUCLEOTIDE SEQUENCE</scope>
    <source>
        <strain evidence="3">CBS 394.84</strain>
    </source>
</reference>
<dbReference type="InterPro" id="IPR012349">
    <property type="entry name" value="Split_barrel_FMN-bd"/>
</dbReference>
<dbReference type="PANTHER" id="PTHR34818:SF1">
    <property type="entry name" value="PROTEIN BLI-3"/>
    <property type="match status" value="1"/>
</dbReference>
<dbReference type="GeneID" id="63851069"/>
<organism evidence="3 4">
    <name type="scientific">Cucurbitaria berberidis CBS 394.84</name>
    <dbReference type="NCBI Taxonomy" id="1168544"/>
    <lineage>
        <taxon>Eukaryota</taxon>
        <taxon>Fungi</taxon>
        <taxon>Dikarya</taxon>
        <taxon>Ascomycota</taxon>
        <taxon>Pezizomycotina</taxon>
        <taxon>Dothideomycetes</taxon>
        <taxon>Pleosporomycetidae</taxon>
        <taxon>Pleosporales</taxon>
        <taxon>Pleosporineae</taxon>
        <taxon>Cucurbitariaceae</taxon>
        <taxon>Cucurbitaria</taxon>
    </lineage>
</organism>
<dbReference type="PANTHER" id="PTHR34818">
    <property type="entry name" value="PROTEIN BLI-3"/>
    <property type="match status" value="1"/>
</dbReference>
<dbReference type="InterPro" id="IPR038725">
    <property type="entry name" value="YdaG_split_barrel_FMN-bd"/>
</dbReference>
<evidence type="ECO:0000313" key="4">
    <source>
        <dbReference type="Proteomes" id="UP000800039"/>
    </source>
</evidence>
<evidence type="ECO:0000256" key="1">
    <source>
        <dbReference type="SAM" id="MobiDB-lite"/>
    </source>
</evidence>
<keyword evidence="4" id="KW-1185">Reference proteome</keyword>
<dbReference type="Pfam" id="PF16242">
    <property type="entry name" value="Pyrid_ox_like"/>
    <property type="match status" value="1"/>
</dbReference>
<dbReference type="EMBL" id="ML976617">
    <property type="protein sequence ID" value="KAF1843785.1"/>
    <property type="molecule type" value="Genomic_DNA"/>
</dbReference>
<gene>
    <name evidence="3" type="ORF">K460DRAFT_368644</name>
</gene>
<name>A0A9P4L6G2_9PLEO</name>
<proteinExistence type="predicted"/>
<evidence type="ECO:0000259" key="2">
    <source>
        <dbReference type="Pfam" id="PF16242"/>
    </source>
</evidence>
<sequence length="206" mass="22559">MPETLHASEVNSKTDPSVAKQYDNETPKDQQIQQFFEIADGLKICMLNTYRNGVGPVGRSMAVAKRNGPDFLFLANKDSTKFSDLDQNKEVQISFQDAKSSQNWISISGTATTTSNSDPRIKDVWSRATGAWFGDLGDGKHTGGPEDPRMTLIEVKSKYVTYYQTDVGLLGMAKEVIGAAATGGVANTGKIRELSEQDLEKSRSKQ</sequence>
<dbReference type="SUPFAM" id="SSF50475">
    <property type="entry name" value="FMN-binding split barrel"/>
    <property type="match status" value="1"/>
</dbReference>
<feature type="region of interest" description="Disordered" evidence="1">
    <location>
        <begin position="1"/>
        <end position="26"/>
    </location>
</feature>
<protein>
    <recommendedName>
        <fullName evidence="2">General stress protein FMN-binding split barrel domain-containing protein</fullName>
    </recommendedName>
</protein>
<dbReference type="InterPro" id="IPR052917">
    <property type="entry name" value="Stress-Dev_Protein"/>
</dbReference>
<feature type="domain" description="General stress protein FMN-binding split barrel" evidence="2">
    <location>
        <begin position="31"/>
        <end position="184"/>
    </location>
</feature>
<dbReference type="AlphaFoldDB" id="A0A9P4L6G2"/>
<accession>A0A9P4L6G2</accession>
<comment type="caution">
    <text evidence="3">The sequence shown here is derived from an EMBL/GenBank/DDBJ whole genome shotgun (WGS) entry which is preliminary data.</text>
</comment>
<dbReference type="RefSeq" id="XP_040786348.1">
    <property type="nucleotide sequence ID" value="XM_040933818.1"/>
</dbReference>
<dbReference type="Gene3D" id="2.30.110.10">
    <property type="entry name" value="Electron Transport, Fmn-binding Protein, Chain A"/>
    <property type="match status" value="1"/>
</dbReference>
<evidence type="ECO:0000313" key="3">
    <source>
        <dbReference type="EMBL" id="KAF1843785.1"/>
    </source>
</evidence>